<evidence type="ECO:0000313" key="12">
    <source>
        <dbReference type="Proteomes" id="UP000184420"/>
    </source>
</evidence>
<feature type="transmembrane region" description="Helical" evidence="10">
    <location>
        <begin position="173"/>
        <end position="189"/>
    </location>
</feature>
<feature type="transmembrane region" description="Helical" evidence="10">
    <location>
        <begin position="145"/>
        <end position="166"/>
    </location>
</feature>
<evidence type="ECO:0000256" key="5">
    <source>
        <dbReference type="ARBA" id="ARBA00022448"/>
    </source>
</evidence>
<feature type="transmembrane region" description="Helical" evidence="10">
    <location>
        <begin position="195"/>
        <end position="213"/>
    </location>
</feature>
<evidence type="ECO:0000256" key="3">
    <source>
        <dbReference type="ARBA" id="ARBA00006669"/>
    </source>
</evidence>
<keyword evidence="7 10" id="KW-0812">Transmembrane</keyword>
<sequence length="225" mass="25770">MEAVSVRLPYFRFNFSPMNEIYQGLLSGFHEMTTLEIIAVFFAVLSVIFQKKNNILVYPTGLVSTGIYVYLLSHSHFKLYAEATLNAYYFVMSVYGWIYWARRKGQSQEHVRISFSAARTMGIAISIAVIGWAVFYFLLSNYSDSTTPIVDGFVSATACAGMWLLAKRKVENWILLNISNLVAIPLLFYKHLYLTSFLTIFLFIIAIFSYFSWRKEGLANESLQA</sequence>
<evidence type="ECO:0000256" key="1">
    <source>
        <dbReference type="ARBA" id="ARBA00002672"/>
    </source>
</evidence>
<reference evidence="11 12" key="1">
    <citation type="submission" date="2016-11" db="EMBL/GenBank/DDBJ databases">
        <authorList>
            <person name="Jaros S."/>
            <person name="Januszkiewicz K."/>
            <person name="Wedrychowicz H."/>
        </authorList>
    </citation>
    <scope>NUCLEOTIDE SEQUENCE [LARGE SCALE GENOMIC DNA]</scope>
    <source>
        <strain evidence="11 12">DSM 27406</strain>
    </source>
</reference>
<dbReference type="EMBL" id="FRBL01000005">
    <property type="protein sequence ID" value="SHL91464.1"/>
    <property type="molecule type" value="Genomic_DNA"/>
</dbReference>
<name>A0A1M7EI95_9BACT</name>
<dbReference type="InterPro" id="IPR006419">
    <property type="entry name" value="NMN_transpt_PnuC"/>
</dbReference>
<evidence type="ECO:0000256" key="2">
    <source>
        <dbReference type="ARBA" id="ARBA00004651"/>
    </source>
</evidence>
<comment type="subcellular location">
    <subcellularLocation>
        <location evidence="2">Cell membrane</location>
        <topology evidence="2">Multi-pass membrane protein</topology>
    </subcellularLocation>
</comment>
<evidence type="ECO:0000256" key="4">
    <source>
        <dbReference type="ARBA" id="ARBA00017522"/>
    </source>
</evidence>
<feature type="transmembrane region" description="Helical" evidence="10">
    <location>
        <begin position="32"/>
        <end position="49"/>
    </location>
</feature>
<evidence type="ECO:0000256" key="10">
    <source>
        <dbReference type="SAM" id="Phobius"/>
    </source>
</evidence>
<dbReference type="PANTHER" id="PTHR36122:SF2">
    <property type="entry name" value="NICOTINAMIDE RIBOSIDE TRANSPORTER PNUC"/>
    <property type="match status" value="1"/>
</dbReference>
<feature type="transmembrane region" description="Helical" evidence="10">
    <location>
        <begin position="121"/>
        <end position="139"/>
    </location>
</feature>
<keyword evidence="9 10" id="KW-0472">Membrane</keyword>
<dbReference type="Pfam" id="PF04973">
    <property type="entry name" value="NMN_transporter"/>
    <property type="match status" value="1"/>
</dbReference>
<evidence type="ECO:0000256" key="9">
    <source>
        <dbReference type="ARBA" id="ARBA00023136"/>
    </source>
</evidence>
<dbReference type="STRING" id="1419482.SAMN05444266_105457"/>
<keyword evidence="6" id="KW-1003">Cell membrane</keyword>
<protein>
    <recommendedName>
        <fullName evidence="4">Nicotinamide riboside transporter PnuC</fullName>
    </recommendedName>
</protein>
<proteinExistence type="inferred from homology"/>
<dbReference type="Proteomes" id="UP000184420">
    <property type="component" value="Unassembled WGS sequence"/>
</dbReference>
<evidence type="ECO:0000313" key="11">
    <source>
        <dbReference type="EMBL" id="SHL91464.1"/>
    </source>
</evidence>
<comment type="similarity">
    <text evidence="3">Belongs to the nicotinamide ribonucleoside (NR) uptake permease (TC 4.B.1) family.</text>
</comment>
<evidence type="ECO:0000256" key="6">
    <source>
        <dbReference type="ARBA" id="ARBA00022475"/>
    </source>
</evidence>
<dbReference type="NCBIfam" id="TIGR01528">
    <property type="entry name" value="NMN_trans_PnuC"/>
    <property type="match status" value="1"/>
</dbReference>
<keyword evidence="5" id="KW-0813">Transport</keyword>
<evidence type="ECO:0000256" key="8">
    <source>
        <dbReference type="ARBA" id="ARBA00022989"/>
    </source>
</evidence>
<dbReference type="PANTHER" id="PTHR36122">
    <property type="entry name" value="NICOTINAMIDE RIBOSIDE TRANSPORTER PNUC"/>
    <property type="match status" value="1"/>
</dbReference>
<comment type="function">
    <text evidence="1">Required for nicotinamide riboside transport across the inner membrane.</text>
</comment>
<dbReference type="GO" id="GO:0034257">
    <property type="term" value="F:nicotinamide riboside transmembrane transporter activity"/>
    <property type="evidence" value="ECO:0007669"/>
    <property type="project" value="InterPro"/>
</dbReference>
<feature type="transmembrane region" description="Helical" evidence="10">
    <location>
        <begin position="56"/>
        <end position="73"/>
    </location>
</feature>
<feature type="transmembrane region" description="Helical" evidence="10">
    <location>
        <begin position="79"/>
        <end position="100"/>
    </location>
</feature>
<evidence type="ECO:0000256" key="7">
    <source>
        <dbReference type="ARBA" id="ARBA00022692"/>
    </source>
</evidence>
<dbReference type="AlphaFoldDB" id="A0A1M7EI95"/>
<keyword evidence="8 10" id="KW-1133">Transmembrane helix</keyword>
<organism evidence="11 12">
    <name type="scientific">Chitinophaga jiangningensis</name>
    <dbReference type="NCBI Taxonomy" id="1419482"/>
    <lineage>
        <taxon>Bacteria</taxon>
        <taxon>Pseudomonadati</taxon>
        <taxon>Bacteroidota</taxon>
        <taxon>Chitinophagia</taxon>
        <taxon>Chitinophagales</taxon>
        <taxon>Chitinophagaceae</taxon>
        <taxon>Chitinophaga</taxon>
    </lineage>
</organism>
<gene>
    <name evidence="11" type="ORF">SAMN05444266_105457</name>
</gene>
<dbReference type="GO" id="GO:0005886">
    <property type="term" value="C:plasma membrane"/>
    <property type="evidence" value="ECO:0007669"/>
    <property type="project" value="UniProtKB-SubCell"/>
</dbReference>
<accession>A0A1M7EI95</accession>
<keyword evidence="12" id="KW-1185">Reference proteome</keyword>